<dbReference type="GO" id="GO:0003743">
    <property type="term" value="F:translation initiation factor activity"/>
    <property type="evidence" value="ECO:0007669"/>
    <property type="project" value="UniProtKB-UniRule"/>
</dbReference>
<evidence type="ECO:0000256" key="6">
    <source>
        <dbReference type="ARBA" id="ARBA00022845"/>
    </source>
</evidence>
<evidence type="ECO:0000256" key="7">
    <source>
        <dbReference type="ARBA" id="ARBA00022917"/>
    </source>
</evidence>
<dbReference type="Proteomes" id="UP000478008">
    <property type="component" value="Unassembled WGS sequence"/>
</dbReference>
<evidence type="ECO:0000256" key="5">
    <source>
        <dbReference type="ARBA" id="ARBA00022737"/>
    </source>
</evidence>
<evidence type="ECO:0000313" key="11">
    <source>
        <dbReference type="EMBL" id="VUG19196.1"/>
    </source>
</evidence>
<comment type="function">
    <text evidence="8">Functions in the early steps of protein synthesis of a small number of specific mRNAs. Acts by directing the binding of methionyl-tRNAi to 40S ribosomal subunits. In contrast to the eIF-2 complex, it binds methionyl-tRNAi to 40S subunits in a codon-dependent manner, whereas the eIF-2 complex binds methionyl-tRNAi to 40S subunits in a GTP-dependent manner.</text>
</comment>
<dbReference type="GO" id="GO:0003729">
    <property type="term" value="F:mRNA binding"/>
    <property type="evidence" value="ECO:0007669"/>
    <property type="project" value="TreeGrafter"/>
</dbReference>
<dbReference type="EMBL" id="CABFWN010000004">
    <property type="protein sequence ID" value="VUG19196.1"/>
    <property type="molecule type" value="Genomic_DNA"/>
</dbReference>
<dbReference type="Gene3D" id="2.130.10.10">
    <property type="entry name" value="YVTN repeat-like/Quinoprotein amine dehydrogenase"/>
    <property type="match status" value="1"/>
</dbReference>
<keyword evidence="12" id="KW-1185">Reference proteome</keyword>
<dbReference type="InterPro" id="IPR013979">
    <property type="entry name" value="TIF_beta_prop-like"/>
</dbReference>
<name>A0A7D9CZR3_DEKBR</name>
<dbReference type="AlphaFoldDB" id="A0A7D9CZR3"/>
<evidence type="ECO:0000256" key="9">
    <source>
        <dbReference type="SAM" id="MobiDB-lite"/>
    </source>
</evidence>
<evidence type="ECO:0000256" key="8">
    <source>
        <dbReference type="PIRNR" id="PIRNR017222"/>
    </source>
</evidence>
<dbReference type="GO" id="GO:0022627">
    <property type="term" value="C:cytosolic small ribosomal subunit"/>
    <property type="evidence" value="ECO:0007669"/>
    <property type="project" value="TreeGrafter"/>
</dbReference>
<evidence type="ECO:0000259" key="10">
    <source>
        <dbReference type="Pfam" id="PF08662"/>
    </source>
</evidence>
<dbReference type="InterPro" id="IPR011387">
    <property type="entry name" value="TIF2A"/>
</dbReference>
<evidence type="ECO:0000256" key="4">
    <source>
        <dbReference type="ARBA" id="ARBA00022574"/>
    </source>
</evidence>
<dbReference type="GO" id="GO:0043022">
    <property type="term" value="F:ribosome binding"/>
    <property type="evidence" value="ECO:0007669"/>
    <property type="project" value="UniProtKB-UniRule"/>
</dbReference>
<organism evidence="11 12">
    <name type="scientific">Dekkera bruxellensis</name>
    <name type="common">Brettanomyces custersii</name>
    <dbReference type="NCBI Taxonomy" id="5007"/>
    <lineage>
        <taxon>Eukaryota</taxon>
        <taxon>Fungi</taxon>
        <taxon>Dikarya</taxon>
        <taxon>Ascomycota</taxon>
        <taxon>Saccharomycotina</taxon>
        <taxon>Pichiomycetes</taxon>
        <taxon>Pichiales</taxon>
        <taxon>Pichiaceae</taxon>
        <taxon>Brettanomyces</taxon>
    </lineage>
</organism>
<keyword evidence="6 8" id="KW-0810">Translation regulation</keyword>
<feature type="compositionally biased region" description="Low complexity" evidence="9">
    <location>
        <begin position="488"/>
        <end position="506"/>
    </location>
</feature>
<dbReference type="PANTHER" id="PTHR13227:SF0">
    <property type="entry name" value="EUKARYOTIC TRANSLATION INITIATION FACTOR 2A"/>
    <property type="match status" value="1"/>
</dbReference>
<feature type="domain" description="Translation initiation factor beta propellor-like" evidence="10">
    <location>
        <begin position="219"/>
        <end position="413"/>
    </location>
</feature>
<keyword evidence="5" id="KW-0677">Repeat</keyword>
<dbReference type="SUPFAM" id="SSF82171">
    <property type="entry name" value="DPP6 N-terminal domain-like"/>
    <property type="match status" value="1"/>
</dbReference>
<keyword evidence="7 8" id="KW-0648">Protein biosynthesis</keyword>
<feature type="region of interest" description="Disordered" evidence="9">
    <location>
        <begin position="451"/>
        <end position="561"/>
    </location>
</feature>
<dbReference type="InterPro" id="IPR015943">
    <property type="entry name" value="WD40/YVTN_repeat-like_dom_sf"/>
</dbReference>
<proteinExistence type="inferred from homology"/>
<accession>A0A7D9CZR3</accession>
<keyword evidence="3 8" id="KW-0396">Initiation factor</keyword>
<dbReference type="GO" id="GO:0000049">
    <property type="term" value="F:tRNA binding"/>
    <property type="evidence" value="ECO:0007669"/>
    <property type="project" value="UniProtKB-UniRule"/>
</dbReference>
<dbReference type="PIRSF" id="PIRSF017222">
    <property type="entry name" value="eIF2A"/>
    <property type="match status" value="1"/>
</dbReference>
<protein>
    <recommendedName>
        <fullName evidence="2 8">Eukaryotic translation initiation factor 2A</fullName>
        <shortName evidence="8">eIF-2A</shortName>
    </recommendedName>
</protein>
<dbReference type="GO" id="GO:0006417">
    <property type="term" value="P:regulation of translation"/>
    <property type="evidence" value="ECO:0007669"/>
    <property type="project" value="UniProtKB-KW"/>
</dbReference>
<keyword evidence="4" id="KW-0853">WD repeat</keyword>
<evidence type="ECO:0000256" key="1">
    <source>
        <dbReference type="ARBA" id="ARBA00009573"/>
    </source>
</evidence>
<comment type="similarity">
    <text evidence="1 8">Belongs to the WD repeat EIF2A family.</text>
</comment>
<sequence length="632" mass="70511">MSKIPQFFCRLPKSIELTEGQPKFKPVSNFVSPTSEVRCSAYSSDGKCFVYTQENEVVVCSIDGQQLFTIPNKFVLDFVFSEDGQFLTTWSRPVKANDDSGNWAENVFIYKLDLEKKTVEVIQKYVNKMQSGWKPQFTADGTIFCRKINSSRIDFFKADAAEGNKTLYSLSLDEGKLEEFSLSPGKNPSIAVFIPGSRGNPAYIKVYSLPNLKSAISQKSFFKGESCKFTWNGLGTSLLALVTTAVDASNKSYYGESQLYLMGITGTFDQKINLDKEGPIHDITWSPTSREFAVIYGYMPSSTTFFDSRGNEIHTLPESSRNTIIYSPHAKYILVAGFGNLQGHVEIFDRQKKFSKVAEFKASNTSVCKWAPDGRFILTATTSPRLRVDNCVKIWYLNGTLCYVKNYDVLYNVDWRYQPLTDFPPIHTCRPDKCEVTPDISAVEFLAKKTSISGSTTSGPKGAYRPPHARNRTGAASRSLAEVEAARSGRSSPSSDESHSGESFFSHSRRIPGATPRRTIPGAVPLEKKSKKKRHHKKSVNNEASTGGIDGKTEGTKAAPSERSLVVGGVFSLEEKKTRNLLKKLRSIQKLKAKKERGEFLEKTQELKIETESKVRRDLEALGWKGDKEGST</sequence>
<dbReference type="PANTHER" id="PTHR13227">
    <property type="entry name" value="EUKARYOTIC TRANSLATION INITIATION FACTOR 2A"/>
    <property type="match status" value="1"/>
</dbReference>
<evidence type="ECO:0000256" key="3">
    <source>
        <dbReference type="ARBA" id="ARBA00022540"/>
    </source>
</evidence>
<reference evidence="11 12" key="1">
    <citation type="submission" date="2019-07" db="EMBL/GenBank/DDBJ databases">
        <authorList>
            <person name="Friedrich A."/>
            <person name="Schacherer J."/>
        </authorList>
    </citation>
    <scope>NUCLEOTIDE SEQUENCE [LARGE SCALE GENOMIC DNA]</scope>
</reference>
<dbReference type="Pfam" id="PF08662">
    <property type="entry name" value="eIF2A"/>
    <property type="match status" value="1"/>
</dbReference>
<gene>
    <name evidence="11" type="ORF">DEBR0S4_12816G</name>
</gene>
<feature type="compositionally biased region" description="Low complexity" evidence="9">
    <location>
        <begin position="451"/>
        <end position="462"/>
    </location>
</feature>
<feature type="compositionally biased region" description="Basic residues" evidence="9">
    <location>
        <begin position="529"/>
        <end position="539"/>
    </location>
</feature>
<evidence type="ECO:0000313" key="12">
    <source>
        <dbReference type="Proteomes" id="UP000478008"/>
    </source>
</evidence>
<dbReference type="FunFam" id="2.130.10.10:FF:000596">
    <property type="entry name" value="Eukaryotic translation initiation factor 2A"/>
    <property type="match status" value="1"/>
</dbReference>
<evidence type="ECO:0000256" key="2">
    <source>
        <dbReference type="ARBA" id="ARBA00013819"/>
    </source>
</evidence>